<evidence type="ECO:0000313" key="1">
    <source>
        <dbReference type="EMBL" id="PIZ93133.1"/>
    </source>
</evidence>
<reference evidence="2" key="1">
    <citation type="submission" date="2017-09" db="EMBL/GenBank/DDBJ databases">
        <title>Depth-based differentiation of microbial function through sediment-hosted aquifers and enrichment of novel symbionts in the deep terrestrial subsurface.</title>
        <authorList>
            <person name="Probst A.J."/>
            <person name="Ladd B."/>
            <person name="Jarett J.K."/>
            <person name="Geller-Mcgrath D.E."/>
            <person name="Sieber C.M.K."/>
            <person name="Emerson J.B."/>
            <person name="Anantharaman K."/>
            <person name="Thomas B.C."/>
            <person name="Malmstrom R."/>
            <person name="Stieglmeier M."/>
            <person name="Klingl A."/>
            <person name="Woyke T."/>
            <person name="Ryan C.M."/>
            <person name="Banfield J.F."/>
        </authorList>
    </citation>
    <scope>NUCLEOTIDE SEQUENCE [LARGE SCALE GENOMIC DNA]</scope>
</reference>
<dbReference type="AlphaFoldDB" id="A0A2M7V3X6"/>
<organism evidence="1 2">
    <name type="scientific">Candidatus Magasanikbacteria bacterium CG_4_10_14_0_2_um_filter_41_10</name>
    <dbReference type="NCBI Taxonomy" id="1974638"/>
    <lineage>
        <taxon>Bacteria</taxon>
        <taxon>Candidatus Magasanikiibacteriota</taxon>
    </lineage>
</organism>
<dbReference type="EMBL" id="PFPJ01000056">
    <property type="protein sequence ID" value="PIZ93133.1"/>
    <property type="molecule type" value="Genomic_DNA"/>
</dbReference>
<protein>
    <submittedName>
        <fullName evidence="1">Uncharacterized protein</fullName>
    </submittedName>
</protein>
<dbReference type="Proteomes" id="UP000228750">
    <property type="component" value="Unassembled WGS sequence"/>
</dbReference>
<accession>A0A2M7V3X6</accession>
<proteinExistence type="predicted"/>
<comment type="caution">
    <text evidence="1">The sequence shown here is derived from an EMBL/GenBank/DDBJ whole genome shotgun (WGS) entry which is preliminary data.</text>
</comment>
<name>A0A2M7V3X6_9BACT</name>
<evidence type="ECO:0000313" key="2">
    <source>
        <dbReference type="Proteomes" id="UP000228750"/>
    </source>
</evidence>
<gene>
    <name evidence="1" type="ORF">COX82_03285</name>
</gene>
<sequence length="437" mass="50609">MKELYDLLNRKKLTSFKKISQFCFEFPIEDVIETTTEALVSTHTHNLNKPPASPFNFSASISLSGSDYPCASPTCRIKNVSALTQFSTIYSTSTTIYNPFDFVYFLINPEAKRFSFNEMAVRNDAFVGFMIAYEYRPLIEAEILRFSRTINIICNNCKKKRDMQLKLVENKLYALSKEQLFPLFKDIVRLEINKKRKFFHLAGIDTLVGEDAFFHYKTFPKYLIDAKGKTITDIRKLRFNNPLVSGFFKDAIDSLMFQKVGDIEQITKTYLTNSLFERKLLESVGNVTDEKVLNFFLDEIPVVQKLPYNRILEMRTKHFSEFESFQNAVSEIMKKAKDFNTQDEFNEFSKRQLDKNLKDLKKIQDEQRKKSLLTGFIHGSFLGASLVISLATNNQIPSILSVAQATMACKEIITDAEETQKALERSPLYFYFRLSKL</sequence>